<sequence>MAISRLGFGQRSHRKAVIGFQDGFVEACTTQYFALGDCRRGPS</sequence>
<proteinExistence type="predicted"/>
<dbReference type="AlphaFoldDB" id="A0A0E4FQB2"/>
<organism evidence="1 2">
    <name type="scientific">Bradyrhizobium diazoefficiens</name>
    <dbReference type="NCBI Taxonomy" id="1355477"/>
    <lineage>
        <taxon>Bacteria</taxon>
        <taxon>Pseudomonadati</taxon>
        <taxon>Pseudomonadota</taxon>
        <taxon>Alphaproteobacteria</taxon>
        <taxon>Hyphomicrobiales</taxon>
        <taxon>Nitrobacteraceae</taxon>
        <taxon>Bradyrhizobium</taxon>
    </lineage>
</organism>
<evidence type="ECO:0000313" key="1">
    <source>
        <dbReference type="EMBL" id="BAR53347.1"/>
    </source>
</evidence>
<dbReference type="Proteomes" id="UP000063308">
    <property type="component" value="Chromosome"/>
</dbReference>
<accession>A0A0E4FQB2</accession>
<name>A0A0E4FQB2_9BRAD</name>
<gene>
    <name evidence="1" type="ORF">NK6_157</name>
</gene>
<dbReference type="EMBL" id="AP014685">
    <property type="protein sequence ID" value="BAR53347.1"/>
    <property type="molecule type" value="Genomic_DNA"/>
</dbReference>
<protein>
    <submittedName>
        <fullName evidence="1">Uncharacterized protein</fullName>
    </submittedName>
</protein>
<reference evidence="1 2" key="1">
    <citation type="submission" date="2014-11" db="EMBL/GenBank/DDBJ databases">
        <title>Symbiosis island explosion on the genome of extra-slow-growing strains of soybean bradyrhizobia with massive insertion sequences.</title>
        <authorList>
            <person name="Iida T."/>
            <person name="Minamisawa K."/>
        </authorList>
    </citation>
    <scope>NUCLEOTIDE SEQUENCE [LARGE SCALE GENOMIC DNA]</scope>
    <source>
        <strain evidence="1 2">NK6</strain>
    </source>
</reference>
<evidence type="ECO:0000313" key="2">
    <source>
        <dbReference type="Proteomes" id="UP000063308"/>
    </source>
</evidence>